<dbReference type="GO" id="GO:0003677">
    <property type="term" value="F:DNA binding"/>
    <property type="evidence" value="ECO:0007669"/>
    <property type="project" value="TreeGrafter"/>
</dbReference>
<dbReference type="Proteomes" id="UP000070700">
    <property type="component" value="Unassembled WGS sequence"/>
</dbReference>
<feature type="binding site" evidence="6">
    <location>
        <position position="390"/>
    </location>
    <ligand>
        <name>FAD</name>
        <dbReference type="ChEBI" id="CHEBI:57692"/>
    </ligand>
</feature>
<dbReference type="Gene3D" id="1.10.579.10">
    <property type="entry name" value="DNA Cyclobutane Dipyrimidine Photolyase, subunit A, domain 3"/>
    <property type="match status" value="1"/>
</dbReference>
<comment type="cofactor">
    <cofactor evidence="6">
        <name>FAD</name>
        <dbReference type="ChEBI" id="CHEBI:57692"/>
    </cofactor>
    <text evidence="6">Binds 1 FAD per subunit.</text>
</comment>
<gene>
    <name evidence="10" type="ORF">LY89DRAFT_679568</name>
</gene>
<dbReference type="InterPro" id="IPR002081">
    <property type="entry name" value="Cryptochrome/DNA_photolyase_1"/>
</dbReference>
<dbReference type="PRINTS" id="PR00147">
    <property type="entry name" value="DNAPHOTLYASE"/>
</dbReference>
<dbReference type="Pfam" id="PF00875">
    <property type="entry name" value="DNA_photolyase"/>
    <property type="match status" value="1"/>
</dbReference>
<evidence type="ECO:0000256" key="5">
    <source>
        <dbReference type="ARBA" id="ARBA00022991"/>
    </source>
</evidence>
<dbReference type="Gene3D" id="3.40.50.620">
    <property type="entry name" value="HUPs"/>
    <property type="match status" value="1"/>
</dbReference>
<dbReference type="InterPro" id="IPR006050">
    <property type="entry name" value="DNA_photolyase_N"/>
</dbReference>
<dbReference type="InterPro" id="IPR014729">
    <property type="entry name" value="Rossmann-like_a/b/a_fold"/>
</dbReference>
<evidence type="ECO:0000256" key="4">
    <source>
        <dbReference type="ARBA" id="ARBA00022827"/>
    </source>
</evidence>
<dbReference type="PANTHER" id="PTHR11455:SF18">
    <property type="entry name" value="SI:CH1073-390K14.1"/>
    <property type="match status" value="1"/>
</dbReference>
<dbReference type="GO" id="GO:0005634">
    <property type="term" value="C:nucleus"/>
    <property type="evidence" value="ECO:0007669"/>
    <property type="project" value="TreeGrafter"/>
</dbReference>
<feature type="site" description="Electron transfer via tryptophanyl radical" evidence="7">
    <location>
        <position position="478"/>
    </location>
</feature>
<dbReference type="FunFam" id="1.10.579.10:FF:000003">
    <property type="entry name" value="Deoxyribodipyrimidine photo-lyase"/>
    <property type="match status" value="1"/>
</dbReference>
<evidence type="ECO:0000313" key="10">
    <source>
        <dbReference type="EMBL" id="KUJ24418.1"/>
    </source>
</evidence>
<evidence type="ECO:0000256" key="6">
    <source>
        <dbReference type="PIRSR" id="PIRSR602081-1"/>
    </source>
</evidence>
<dbReference type="GO" id="GO:0006950">
    <property type="term" value="P:response to stress"/>
    <property type="evidence" value="ECO:0007669"/>
    <property type="project" value="UniProtKB-ARBA"/>
</dbReference>
<reference evidence="10 11" key="1">
    <citation type="submission" date="2015-10" db="EMBL/GenBank/DDBJ databases">
        <title>Full genome of DAOMC 229536 Phialocephala scopiformis, a fungal endophyte of spruce producing the potent anti-insectan compound rugulosin.</title>
        <authorList>
            <consortium name="DOE Joint Genome Institute"/>
            <person name="Walker A.K."/>
            <person name="Frasz S.L."/>
            <person name="Seifert K.A."/>
            <person name="Miller J.D."/>
            <person name="Mondo S.J."/>
            <person name="Labutti K."/>
            <person name="Lipzen A."/>
            <person name="Dockter R."/>
            <person name="Kennedy M."/>
            <person name="Grigoriev I.V."/>
            <person name="Spatafora J.W."/>
        </authorList>
    </citation>
    <scope>NUCLEOTIDE SEQUENCE [LARGE SCALE GENOMIC DNA]</scope>
    <source>
        <strain evidence="10 11">CBS 120377</strain>
    </source>
</reference>
<sequence length="593" mass="67805">MPPKKVNGKRKASAPPESKPSTESKKLKISSSDPLRQPHEKAQEAEENGIVLRKYYPHEMSNARAIAYNDDKLPRPIDVLAEALENTKSERENIEVGDAVVHWFKCDLRLKDNKALHLASETAKSKGVPLICIYIVSPQDFEAHLTSPVRVDFILRTLEVVKEDLAALDIPLYVETVGKRKAVEGRILELLQKWGASHLFANVEYEVDELRREARMVQMCLDNGIVMDVVPDTCVVSPGELASGQGKQYSVYSPWFRAWVKHVHENIKLLDLFETPEKNAESARKRFKDLFESSIPAAPENKKLSEEEKKRFRSMWPPGEHEAQERLRKFCDERLGQYGAHRNFPAEAATSSLSVHFASGTLSARTAIRTARDHNSTKKLDGGNQGIQTWISEVAWRDFYKHVLAHWPYVCMNKPFKPEYTNIEWEYNQEQFKAWCEGKTGYPIVDAAMRQLNHCGYMHNRCRMIVGSFLAKHLLLDWRMGERYFMEHLIDGDFASNNGGWGFCASTGVDPQPYFRIFNPLLQSEKFDADGEYIRKWVPELKNIEGNAIHDPFGRGKGDIAKKNGYPERIVDHKASRERALSRYKEGLGRDTA</sequence>
<dbReference type="GO" id="GO:0071949">
    <property type="term" value="F:FAD binding"/>
    <property type="evidence" value="ECO:0007669"/>
    <property type="project" value="TreeGrafter"/>
</dbReference>
<dbReference type="SUPFAM" id="SSF48173">
    <property type="entry name" value="Cryptochrome/photolyase FAD-binding domain"/>
    <property type="match status" value="1"/>
</dbReference>
<feature type="binding site" evidence="6">
    <location>
        <begin position="350"/>
        <end position="354"/>
    </location>
    <ligand>
        <name>FAD</name>
        <dbReference type="ChEBI" id="CHEBI:57692"/>
    </ligand>
</feature>
<organism evidence="10 11">
    <name type="scientific">Mollisia scopiformis</name>
    <name type="common">Conifer needle endophyte fungus</name>
    <name type="synonym">Phialocephala scopiformis</name>
    <dbReference type="NCBI Taxonomy" id="149040"/>
    <lineage>
        <taxon>Eukaryota</taxon>
        <taxon>Fungi</taxon>
        <taxon>Dikarya</taxon>
        <taxon>Ascomycota</taxon>
        <taxon>Pezizomycotina</taxon>
        <taxon>Leotiomycetes</taxon>
        <taxon>Helotiales</taxon>
        <taxon>Mollisiaceae</taxon>
        <taxon>Mollisia</taxon>
    </lineage>
</organism>
<dbReference type="InterPro" id="IPR036155">
    <property type="entry name" value="Crypto/Photolyase_N_sf"/>
</dbReference>
<dbReference type="EMBL" id="KQ947404">
    <property type="protein sequence ID" value="KUJ24418.1"/>
    <property type="molecule type" value="Genomic_DNA"/>
</dbReference>
<feature type="domain" description="Photolyase/cryptochrome alpha/beta" evidence="9">
    <location>
        <begin position="98"/>
        <end position="235"/>
    </location>
</feature>
<keyword evidence="4 6" id="KW-0274">FAD</keyword>
<dbReference type="PROSITE" id="PS00394">
    <property type="entry name" value="DNA_PHOTOLYASES_1_1"/>
    <property type="match status" value="1"/>
</dbReference>
<dbReference type="InterPro" id="IPR036134">
    <property type="entry name" value="Crypto/Photolyase_FAD-like_sf"/>
</dbReference>
<dbReference type="STRING" id="149040.A0A194XW07"/>
<feature type="binding site" evidence="6">
    <location>
        <begin position="491"/>
        <end position="493"/>
    </location>
    <ligand>
        <name>FAD</name>
        <dbReference type="ChEBI" id="CHEBI:57692"/>
    </ligand>
</feature>
<dbReference type="InterPro" id="IPR018394">
    <property type="entry name" value="DNA_photolyase_1_CS_C"/>
</dbReference>
<proteinExistence type="inferred from homology"/>
<feature type="site" description="Electron transfer via tryptophanyl radical" evidence="7">
    <location>
        <position position="501"/>
    </location>
</feature>
<dbReference type="PROSITE" id="PS51645">
    <property type="entry name" value="PHR_CRY_ALPHA_BETA"/>
    <property type="match status" value="1"/>
</dbReference>
<feature type="compositionally biased region" description="Basic residues" evidence="8">
    <location>
        <begin position="1"/>
        <end position="12"/>
    </location>
</feature>
<dbReference type="RefSeq" id="XP_018078773.1">
    <property type="nucleotide sequence ID" value="XM_018213896.1"/>
</dbReference>
<evidence type="ECO:0000256" key="1">
    <source>
        <dbReference type="ARBA" id="ARBA00001932"/>
    </source>
</evidence>
<keyword evidence="5" id="KW-0157">Chromophore</keyword>
<dbReference type="KEGG" id="psco:LY89DRAFT_679568"/>
<evidence type="ECO:0000256" key="3">
    <source>
        <dbReference type="ARBA" id="ARBA00022630"/>
    </source>
</evidence>
<dbReference type="GeneID" id="28823622"/>
<dbReference type="InterPro" id="IPR005101">
    <property type="entry name" value="Cryptochr/Photolyase_FAD-bd"/>
</dbReference>
<feature type="region of interest" description="Disordered" evidence="8">
    <location>
        <begin position="1"/>
        <end position="46"/>
    </location>
</feature>
<dbReference type="PANTHER" id="PTHR11455">
    <property type="entry name" value="CRYPTOCHROME"/>
    <property type="match status" value="1"/>
</dbReference>
<dbReference type="GO" id="GO:0043153">
    <property type="term" value="P:entrainment of circadian clock by photoperiod"/>
    <property type="evidence" value="ECO:0007669"/>
    <property type="project" value="TreeGrafter"/>
</dbReference>
<dbReference type="InParanoid" id="A0A194XW07"/>
<comment type="cofactor">
    <cofactor evidence="1">
        <name>(6R)-5,10-methylene-5,6,7,8-tetrahydrofolate</name>
        <dbReference type="ChEBI" id="CHEBI:15636"/>
    </cofactor>
</comment>
<evidence type="ECO:0000256" key="7">
    <source>
        <dbReference type="PIRSR" id="PIRSR602081-2"/>
    </source>
</evidence>
<evidence type="ECO:0000259" key="9">
    <source>
        <dbReference type="PROSITE" id="PS51645"/>
    </source>
</evidence>
<keyword evidence="3 6" id="KW-0285">Flavoprotein</keyword>
<dbReference type="GO" id="GO:0003904">
    <property type="term" value="F:deoxyribodipyrimidine photo-lyase activity"/>
    <property type="evidence" value="ECO:0007669"/>
    <property type="project" value="TreeGrafter"/>
</dbReference>
<dbReference type="SUPFAM" id="SSF52425">
    <property type="entry name" value="Cryptochrome/photolyase, N-terminal domain"/>
    <property type="match status" value="1"/>
</dbReference>
<dbReference type="GO" id="GO:0032922">
    <property type="term" value="P:circadian regulation of gene expression"/>
    <property type="evidence" value="ECO:0007669"/>
    <property type="project" value="TreeGrafter"/>
</dbReference>
<dbReference type="GO" id="GO:0005737">
    <property type="term" value="C:cytoplasm"/>
    <property type="evidence" value="ECO:0007669"/>
    <property type="project" value="TreeGrafter"/>
</dbReference>
<accession>A0A194XW07</accession>
<dbReference type="FunCoup" id="A0A194XW07">
    <property type="interactions" value="336"/>
</dbReference>
<dbReference type="OrthoDB" id="435881at2759"/>
<keyword evidence="11" id="KW-1185">Reference proteome</keyword>
<feature type="binding site" evidence="6">
    <location>
        <begin position="393"/>
        <end position="400"/>
    </location>
    <ligand>
        <name>FAD</name>
        <dbReference type="ChEBI" id="CHEBI:57692"/>
    </ligand>
</feature>
<evidence type="ECO:0000256" key="8">
    <source>
        <dbReference type="SAM" id="MobiDB-lite"/>
    </source>
</evidence>
<dbReference type="Pfam" id="PF03441">
    <property type="entry name" value="FAD_binding_7"/>
    <property type="match status" value="1"/>
</dbReference>
<evidence type="ECO:0000313" key="11">
    <source>
        <dbReference type="Proteomes" id="UP000070700"/>
    </source>
</evidence>
<dbReference type="Gene3D" id="1.25.40.80">
    <property type="match status" value="1"/>
</dbReference>
<feature type="binding site" evidence="6">
    <location>
        <position position="338"/>
    </location>
    <ligand>
        <name>FAD</name>
        <dbReference type="ChEBI" id="CHEBI:57692"/>
    </ligand>
</feature>
<comment type="similarity">
    <text evidence="2">Belongs to the DNA photolyase class-1 family.</text>
</comment>
<dbReference type="GO" id="GO:0006139">
    <property type="term" value="P:nucleobase-containing compound metabolic process"/>
    <property type="evidence" value="ECO:0007669"/>
    <property type="project" value="UniProtKB-ARBA"/>
</dbReference>
<dbReference type="AlphaFoldDB" id="A0A194XW07"/>
<feature type="site" description="Electron transfer via tryptophanyl radical" evidence="7">
    <location>
        <position position="425"/>
    </location>
</feature>
<evidence type="ECO:0000256" key="2">
    <source>
        <dbReference type="ARBA" id="ARBA00005862"/>
    </source>
</evidence>
<protein>
    <recommendedName>
        <fullName evidence="9">Photolyase/cryptochrome alpha/beta domain-containing protein</fullName>
    </recommendedName>
</protein>
<name>A0A194XW07_MOLSC</name>